<evidence type="ECO:0000313" key="3">
    <source>
        <dbReference type="Proteomes" id="UP001223336"/>
    </source>
</evidence>
<dbReference type="EMBL" id="CP133217">
    <property type="protein sequence ID" value="WML85982.1"/>
    <property type="molecule type" value="Genomic_DNA"/>
</dbReference>
<dbReference type="Proteomes" id="UP001229862">
    <property type="component" value="Chromosome"/>
</dbReference>
<dbReference type="Proteomes" id="UP001223336">
    <property type="component" value="Unassembled WGS sequence"/>
</dbReference>
<keyword evidence="3" id="KW-1185">Reference proteome</keyword>
<dbReference type="EMBL" id="JAVFKN010000051">
    <property type="protein sequence ID" value="MDQ5770979.1"/>
    <property type="molecule type" value="Genomic_DNA"/>
</dbReference>
<sequence>MAITKNKKARRESLREELRSREYLRRIHETLDSEWLPEDVPIKTAKLNGFFKLLAKSLPDARESPITLTMPKDETSVLERARIVSNAMLAGDITASQAQAAIAVLESVARISTIGDLEQRISALEAQPQGYLTNVD</sequence>
<dbReference type="RefSeq" id="WP_308136626.1">
    <property type="nucleotide sequence ID" value="NZ_CP133197.1"/>
</dbReference>
<dbReference type="AlphaFoldDB" id="A0AA51MPC0"/>
<name>A0AA51MPC0_9GAMM</name>
<proteinExistence type="predicted"/>
<gene>
    <name evidence="1" type="ORF">RCC75_20790</name>
    <name evidence="2" type="ORF">RCG00_16980</name>
</gene>
<accession>A0AA51MPC0</accession>
<organism evidence="2">
    <name type="scientific">Thiothrix subterranea</name>
    <dbReference type="NCBI Taxonomy" id="2735563"/>
    <lineage>
        <taxon>Bacteria</taxon>
        <taxon>Pseudomonadati</taxon>
        <taxon>Pseudomonadota</taxon>
        <taxon>Gammaproteobacteria</taxon>
        <taxon>Thiotrichales</taxon>
        <taxon>Thiotrichaceae</taxon>
        <taxon>Thiothrix</taxon>
    </lineage>
</organism>
<evidence type="ECO:0000313" key="1">
    <source>
        <dbReference type="EMBL" id="MDQ5770979.1"/>
    </source>
</evidence>
<evidence type="ECO:0000313" key="2">
    <source>
        <dbReference type="EMBL" id="WML85982.1"/>
    </source>
</evidence>
<protein>
    <submittedName>
        <fullName evidence="2">Uncharacterized protein</fullName>
    </submittedName>
</protein>
<reference evidence="2 3" key="1">
    <citation type="submission" date="2023-08" db="EMBL/GenBank/DDBJ databases">
        <title>New molecular markers tilS and rpoB for phylogenetic and monitoring studies of the genus Thiothrix biodiversity.</title>
        <authorList>
            <person name="Ravin N.V."/>
            <person name="Smolyakov D."/>
            <person name="Markov N.D."/>
            <person name="Beletsky A.V."/>
            <person name="Mardanov A.V."/>
            <person name="Rudenko T.S."/>
            <person name="Grabovich M.Y."/>
        </authorList>
    </citation>
    <scope>NUCLEOTIDE SEQUENCE</scope>
    <source>
        <strain evidence="2">DNT52</strain>
        <strain evidence="1 3">H33</strain>
    </source>
</reference>